<accession>A0A081B710</accession>
<dbReference type="STRING" id="1333998.M2A_0327"/>
<proteinExistence type="predicted"/>
<organism evidence="1 2">
    <name type="scientific">Tepidicaulis marinus</name>
    <dbReference type="NCBI Taxonomy" id="1333998"/>
    <lineage>
        <taxon>Bacteria</taxon>
        <taxon>Pseudomonadati</taxon>
        <taxon>Pseudomonadota</taxon>
        <taxon>Alphaproteobacteria</taxon>
        <taxon>Hyphomicrobiales</taxon>
        <taxon>Parvibaculaceae</taxon>
        <taxon>Tepidicaulis</taxon>
    </lineage>
</organism>
<evidence type="ECO:0000313" key="2">
    <source>
        <dbReference type="Proteomes" id="UP000028702"/>
    </source>
</evidence>
<dbReference type="eggNOG" id="COG0247">
    <property type="taxonomic scope" value="Bacteria"/>
</dbReference>
<name>A0A081B710_9HYPH</name>
<dbReference type="Pfam" id="PF12007">
    <property type="entry name" value="DUF3501"/>
    <property type="match status" value="1"/>
</dbReference>
<keyword evidence="2" id="KW-1185">Reference proteome</keyword>
<comment type="caution">
    <text evidence="1">The sequence shown here is derived from an EMBL/GenBank/DDBJ whole genome shotgun (WGS) entry which is preliminary data.</text>
</comment>
<dbReference type="Proteomes" id="UP000028702">
    <property type="component" value="Unassembled WGS sequence"/>
</dbReference>
<dbReference type="EMBL" id="BBIO01000001">
    <property type="protein sequence ID" value="GAK43828.1"/>
    <property type="molecule type" value="Genomic_DNA"/>
</dbReference>
<protein>
    <submittedName>
        <fullName evidence="1">Conserved protein</fullName>
    </submittedName>
</protein>
<dbReference type="AlphaFoldDB" id="A0A081B710"/>
<reference evidence="1 2" key="1">
    <citation type="submission" date="2014-07" db="EMBL/GenBank/DDBJ databases">
        <title>Tepidicaulis marinum gen. nov., sp. nov., a novel marine bacterium denitrifying nitrate to nitrous oxide strictly under microaerobic conditions.</title>
        <authorList>
            <person name="Takeuchi M."/>
            <person name="Yamagishi T."/>
            <person name="Kamagata Y."/>
            <person name="Oshima K."/>
            <person name="Hattori M."/>
            <person name="Katayama T."/>
            <person name="Hanada S."/>
            <person name="Tamaki H."/>
            <person name="Marumo K."/>
            <person name="Maeda H."/>
            <person name="Nedachi M."/>
            <person name="Iwasaki W."/>
            <person name="Suwa Y."/>
            <person name="Sakata S."/>
        </authorList>
    </citation>
    <scope>NUCLEOTIDE SEQUENCE [LARGE SCALE GENOMIC DNA]</scope>
    <source>
        <strain evidence="1 2">MA2</strain>
    </source>
</reference>
<dbReference type="RefSeq" id="WP_045442040.1">
    <property type="nucleotide sequence ID" value="NZ_BBIO01000001.1"/>
</dbReference>
<gene>
    <name evidence="1" type="ORF">M2A_0327</name>
</gene>
<evidence type="ECO:0000313" key="1">
    <source>
        <dbReference type="EMBL" id="GAK43828.1"/>
    </source>
</evidence>
<sequence length="198" mass="22836">MSAAKKQITREDILPLEKYAAERKERRARITQMKKNRRVEVGPYATFYFENYDTMFQQIHEMLYIEKGGEEQIADELSAYNPLIPQGKDLVCTLMFEIDDPIRRNNVLRRLAHVEEHVYVQVGDEKIMADAEDDVERTTEDGKTSSVHFLHFRFTPEQIAKFKDLSQNVILGIGHENYGHMALLAGPTREALAADFSA</sequence>
<dbReference type="InterPro" id="IPR021890">
    <property type="entry name" value="DUF3501"/>
</dbReference>